<dbReference type="Pfam" id="PF02491">
    <property type="entry name" value="SHS2_FTSA"/>
    <property type="match status" value="1"/>
</dbReference>
<dbReference type="InterPro" id="IPR050696">
    <property type="entry name" value="FtsA/MreB"/>
</dbReference>
<comment type="function">
    <text evidence="5 6">Cell division protein that is involved in the assembly of the Z ring. May serve as a membrane anchor for the Z ring.</text>
</comment>
<evidence type="ECO:0000313" key="8">
    <source>
        <dbReference type="EMBL" id="QSZ41551.1"/>
    </source>
</evidence>
<dbReference type="KEGG" id="saqt:GJV85_05335"/>
<dbReference type="InterPro" id="IPR003494">
    <property type="entry name" value="SHS2_FtsA"/>
</dbReference>
<organism evidence="8 9">
    <name type="scientific">Sulfurimonas aquatica</name>
    <dbReference type="NCBI Taxonomy" id="2672570"/>
    <lineage>
        <taxon>Bacteria</taxon>
        <taxon>Pseudomonadati</taxon>
        <taxon>Campylobacterota</taxon>
        <taxon>Epsilonproteobacteria</taxon>
        <taxon>Campylobacterales</taxon>
        <taxon>Sulfurimonadaceae</taxon>
        <taxon>Sulfurimonas</taxon>
    </lineage>
</organism>
<dbReference type="Gene3D" id="3.30.420.40">
    <property type="match status" value="2"/>
</dbReference>
<evidence type="ECO:0000256" key="4">
    <source>
        <dbReference type="ARBA" id="ARBA00023306"/>
    </source>
</evidence>
<comment type="subunit">
    <text evidence="5">Self-interacts. Interacts with FtsZ.</text>
</comment>
<evidence type="ECO:0000256" key="3">
    <source>
        <dbReference type="ARBA" id="ARBA00023136"/>
    </source>
</evidence>
<keyword evidence="2 5" id="KW-0132">Cell division</keyword>
<keyword evidence="9" id="KW-1185">Reference proteome</keyword>
<feature type="domain" description="SHS2" evidence="7">
    <location>
        <begin position="5"/>
        <end position="192"/>
    </location>
</feature>
<evidence type="ECO:0000313" key="9">
    <source>
        <dbReference type="Proteomes" id="UP000671852"/>
    </source>
</evidence>
<evidence type="ECO:0000256" key="5">
    <source>
        <dbReference type="HAMAP-Rule" id="MF_02033"/>
    </source>
</evidence>
<evidence type="ECO:0000256" key="1">
    <source>
        <dbReference type="ARBA" id="ARBA00022475"/>
    </source>
</evidence>
<dbReference type="AlphaFoldDB" id="A0A975AZP4"/>
<comment type="similarity">
    <text evidence="5 6">Belongs to the FtsA/MreB family.</text>
</comment>
<proteinExistence type="inferred from homology"/>
<dbReference type="Gene3D" id="3.30.1490.110">
    <property type="match status" value="1"/>
</dbReference>
<dbReference type="GO" id="GO:0032153">
    <property type="term" value="C:cell division site"/>
    <property type="evidence" value="ECO:0007669"/>
    <property type="project" value="UniProtKB-UniRule"/>
</dbReference>
<dbReference type="RefSeq" id="WP_207562833.1">
    <property type="nucleotide sequence ID" value="NZ_CP046072.1"/>
</dbReference>
<keyword evidence="3 5" id="KW-0472">Membrane</keyword>
<dbReference type="PIRSF" id="PIRSF003101">
    <property type="entry name" value="FtsA"/>
    <property type="match status" value="1"/>
</dbReference>
<dbReference type="InterPro" id="IPR043129">
    <property type="entry name" value="ATPase_NBD"/>
</dbReference>
<dbReference type="InterPro" id="IPR020823">
    <property type="entry name" value="Cell_div_FtsA"/>
</dbReference>
<sequence length="451" mass="48757">MSRTVLAIDIGSTKICAIIAQIENDGSISITGAGTTKAQGLKRGSITNIELASRSIETAVEDAKRVAGSDVKSAIVSISGAYTKSLNSNGIVNIQTKEISFKEIERVMHTSLYNANIPNEYEVLHALPFNFKVDDQDFIEDPLGMNASRLEVETHIITTQKSNLNNLKKAVLGAGVEVENIVLNSYASSIATLNEDEKELGVAVIDMGGNTSNIAIHSGNSIRYNEFLGVGSNHVTSDLSMALHTPLNVADKVKLTYGSLLTPSNDLIELPVIGDEESTHEVSLDVVHNVIFARVEETLMILAQFIDNSGLKGQIGAGIVLTGGFSKMEGIRDLAIATFGSMPVRLAKPVEMNGLFDNLREAEYSSAIGLVMYSAVAYTPYEIDANKRVRHTNEKPTDNKSIDLTSAQIPVAPSEEDAQEIKMVNLDSSKEKKSDEAGGFSKFWNWATQLF</sequence>
<reference evidence="8" key="2">
    <citation type="submission" date="2021-04" db="EMBL/GenBank/DDBJ databases">
        <title>Isolation and characterization of a novel species of the genus Sulfurimonas.</title>
        <authorList>
            <person name="Fukui M."/>
        </authorList>
    </citation>
    <scope>NUCLEOTIDE SEQUENCE</scope>
    <source>
        <strain evidence="8">H1576</strain>
    </source>
</reference>
<dbReference type="SUPFAM" id="SSF53067">
    <property type="entry name" value="Actin-like ATPase domain"/>
    <property type="match status" value="2"/>
</dbReference>
<protein>
    <recommendedName>
        <fullName evidence="5 6">Cell division protein FtsA</fullName>
    </recommendedName>
</protein>
<reference evidence="8" key="1">
    <citation type="submission" date="2019-11" db="EMBL/GenBank/DDBJ databases">
        <authorList>
            <person name="Kojima H."/>
        </authorList>
    </citation>
    <scope>NUCLEOTIDE SEQUENCE</scope>
    <source>
        <strain evidence="8">H1576</strain>
    </source>
</reference>
<comment type="subcellular location">
    <subcellularLocation>
        <location evidence="5">Cell membrane</location>
        <topology evidence="5">Peripheral membrane protein</topology>
        <orientation evidence="5">Cytoplasmic side</orientation>
    </subcellularLocation>
    <text evidence="5">Localizes to the Z ring in an FtsZ-dependent manner. Targeted to the membrane through a conserved C-terminal amphipathic helix.</text>
</comment>
<dbReference type="CDD" id="cd24048">
    <property type="entry name" value="ASKHA_NBD_FtsA"/>
    <property type="match status" value="1"/>
</dbReference>
<dbReference type="GO" id="GO:0009898">
    <property type="term" value="C:cytoplasmic side of plasma membrane"/>
    <property type="evidence" value="ECO:0007669"/>
    <property type="project" value="UniProtKB-UniRule"/>
</dbReference>
<dbReference type="NCBIfam" id="TIGR01174">
    <property type="entry name" value="ftsA"/>
    <property type="match status" value="1"/>
</dbReference>
<dbReference type="SMART" id="SM00842">
    <property type="entry name" value="FtsA"/>
    <property type="match status" value="1"/>
</dbReference>
<dbReference type="PANTHER" id="PTHR32432:SF4">
    <property type="entry name" value="CELL DIVISION PROTEIN FTSA"/>
    <property type="match status" value="1"/>
</dbReference>
<name>A0A975AZP4_9BACT</name>
<dbReference type="GO" id="GO:0043093">
    <property type="term" value="P:FtsZ-dependent cytokinesis"/>
    <property type="evidence" value="ECO:0007669"/>
    <property type="project" value="UniProtKB-UniRule"/>
</dbReference>
<gene>
    <name evidence="5 8" type="primary">ftsA</name>
    <name evidence="8" type="ORF">GJV85_05335</name>
</gene>
<dbReference type="Proteomes" id="UP000671852">
    <property type="component" value="Chromosome"/>
</dbReference>
<evidence type="ECO:0000259" key="7">
    <source>
        <dbReference type="SMART" id="SM00842"/>
    </source>
</evidence>
<evidence type="ECO:0000256" key="2">
    <source>
        <dbReference type="ARBA" id="ARBA00022618"/>
    </source>
</evidence>
<keyword evidence="1 5" id="KW-1003">Cell membrane</keyword>
<dbReference type="Pfam" id="PF14450">
    <property type="entry name" value="FtsA"/>
    <property type="match status" value="2"/>
</dbReference>
<accession>A0A975AZP4</accession>
<dbReference type="HAMAP" id="MF_02033">
    <property type="entry name" value="FtsA"/>
    <property type="match status" value="1"/>
</dbReference>
<dbReference type="PANTHER" id="PTHR32432">
    <property type="entry name" value="CELL DIVISION PROTEIN FTSA-RELATED"/>
    <property type="match status" value="1"/>
</dbReference>
<dbReference type="EMBL" id="CP046072">
    <property type="protein sequence ID" value="QSZ41551.1"/>
    <property type="molecule type" value="Genomic_DNA"/>
</dbReference>
<keyword evidence="4 5" id="KW-0131">Cell cycle</keyword>
<evidence type="ECO:0000256" key="6">
    <source>
        <dbReference type="PIRNR" id="PIRNR003101"/>
    </source>
</evidence>